<reference evidence="8" key="1">
    <citation type="submission" date="2020-10" db="EMBL/GenBank/DDBJ databases">
        <title>Connecting structure to function with the recovery of over 1000 high-quality activated sludge metagenome-assembled genomes encoding full-length rRNA genes using long-read sequencing.</title>
        <authorList>
            <person name="Singleton C.M."/>
            <person name="Petriglieri F."/>
            <person name="Kristensen J.M."/>
            <person name="Kirkegaard R.H."/>
            <person name="Michaelsen T.Y."/>
            <person name="Andersen M.H."/>
            <person name="Karst S.M."/>
            <person name="Dueholm M.S."/>
            <person name="Nielsen P.H."/>
            <person name="Albertsen M."/>
        </authorList>
    </citation>
    <scope>NUCLEOTIDE SEQUENCE</scope>
    <source>
        <strain evidence="8">Skiv_18-Q3-R9-52_MAXAC.067</strain>
    </source>
</reference>
<keyword evidence="2" id="KW-0378">Hydrolase</keyword>
<feature type="domain" description="Penicillin-binding protein transpeptidase" evidence="6">
    <location>
        <begin position="280"/>
        <end position="610"/>
    </location>
</feature>
<keyword evidence="3 5" id="KW-0472">Membrane</keyword>
<dbReference type="GO" id="GO:0008658">
    <property type="term" value="F:penicillin binding"/>
    <property type="evidence" value="ECO:0007669"/>
    <property type="project" value="InterPro"/>
</dbReference>
<evidence type="ECO:0000259" key="6">
    <source>
        <dbReference type="Pfam" id="PF00905"/>
    </source>
</evidence>
<feature type="region of interest" description="Disordered" evidence="4">
    <location>
        <begin position="678"/>
        <end position="702"/>
    </location>
</feature>
<comment type="caution">
    <text evidence="8">The sequence shown here is derived from an EMBL/GenBank/DDBJ whole genome shotgun (WGS) entry which is preliminary data.</text>
</comment>
<dbReference type="Proteomes" id="UP000886657">
    <property type="component" value="Unassembled WGS sequence"/>
</dbReference>
<dbReference type="InterPro" id="IPR012338">
    <property type="entry name" value="Beta-lactam/transpept-like"/>
</dbReference>
<dbReference type="Pfam" id="PF03717">
    <property type="entry name" value="PBP_dimer"/>
    <property type="match status" value="1"/>
</dbReference>
<evidence type="ECO:0000256" key="4">
    <source>
        <dbReference type="SAM" id="MobiDB-lite"/>
    </source>
</evidence>
<dbReference type="Pfam" id="PF00905">
    <property type="entry name" value="Transpeptidase"/>
    <property type="match status" value="1"/>
</dbReference>
<organism evidence="8 9">
    <name type="scientific">Candidatus Geothrix skivensis</name>
    <dbReference type="NCBI Taxonomy" id="2954439"/>
    <lineage>
        <taxon>Bacteria</taxon>
        <taxon>Pseudomonadati</taxon>
        <taxon>Acidobacteriota</taxon>
        <taxon>Holophagae</taxon>
        <taxon>Holophagales</taxon>
        <taxon>Holophagaceae</taxon>
        <taxon>Geothrix</taxon>
    </lineage>
</organism>
<keyword evidence="5" id="KW-1133">Transmembrane helix</keyword>
<dbReference type="InterPro" id="IPR050515">
    <property type="entry name" value="Beta-lactam/transpept"/>
</dbReference>
<proteinExistence type="predicted"/>
<keyword evidence="2" id="KW-0645">Protease</keyword>
<comment type="subcellular location">
    <subcellularLocation>
        <location evidence="1">Membrane</location>
    </subcellularLocation>
</comment>
<dbReference type="EMBL" id="JADKIO010000006">
    <property type="protein sequence ID" value="MBK9796386.1"/>
    <property type="molecule type" value="Genomic_DNA"/>
</dbReference>
<evidence type="ECO:0000256" key="2">
    <source>
        <dbReference type="ARBA" id="ARBA00022645"/>
    </source>
</evidence>
<sequence length="713" mass="79028">MSLRFATEPHVSRRVLGRQDPMDLLSRRMPWIMGAMAFWALCILLRLLWLQGVEHKRYKAKAEQQHTTIVPVPPIRGELRDRRGEPLAISIKVESLFADPRVFYPDFKPGKGDERQWGSPDRKAATEVASRLAPILEQTKAQLTEKLLRKKTFVYLERHLPPGKVAAIRALELDGIEFQPESQRFYPRGRLAAQIIGFTNIDGLGQLGIEQSYDKQLAGVKGELIAPRDAHGKLLILQENYSQVPVNGASLQLSLDASIQHIVEDALEEGMRLSRPKTAYAVVVDPQTGEILAIAGTPTFDPNHILPKKFKNRAESDLSAAERDELRRELERQKAARKVHPVEDAYEPGSTMKIFTAAIALEERKVRLGERIDCLGGRWLYSPKVPPITDTHRHGVLSFEEVLWQSSNVGAAKMGTRLEPSIHYQYLRRFGFGDATGLNFPGESAGRMIAPDRWSVPTQYTFSYGYGLSTTPLQILMAGCALANGGKLMQPILVQRIYNDKGLLLKEFKPTVRAQVLSEETANLMKETLKGVITQGTGKRARLDNGVESFGKTGTSRKLIDGKYDPKRHFASFMGFFPVDRPQFGVLVMLDDPAGDTTGGDVAAPLFKRIGDGILRFRETTPDPDREADLKLSLRDWPVSETDEAAVHVERGRVPDLKGLSLKAAIHRVVLVGGHPKVEAAPGSTATRVLGQSPEPGEPLEPGAVVKIKAGMP</sequence>
<evidence type="ECO:0000256" key="1">
    <source>
        <dbReference type="ARBA" id="ARBA00004370"/>
    </source>
</evidence>
<dbReference type="PANTHER" id="PTHR30627">
    <property type="entry name" value="PEPTIDOGLYCAN D,D-TRANSPEPTIDASE"/>
    <property type="match status" value="1"/>
</dbReference>
<dbReference type="Gene3D" id="3.30.450.330">
    <property type="match status" value="1"/>
</dbReference>
<dbReference type="InterPro" id="IPR001460">
    <property type="entry name" value="PCN-bd_Tpept"/>
</dbReference>
<evidence type="ECO:0000259" key="7">
    <source>
        <dbReference type="Pfam" id="PF03717"/>
    </source>
</evidence>
<dbReference type="Gene3D" id="3.90.1310.10">
    <property type="entry name" value="Penicillin-binding protein 2a (Domain 2)"/>
    <property type="match status" value="1"/>
</dbReference>
<dbReference type="AlphaFoldDB" id="A0A9D7SGH0"/>
<keyword evidence="5" id="KW-0812">Transmembrane</keyword>
<evidence type="ECO:0000256" key="3">
    <source>
        <dbReference type="ARBA" id="ARBA00023136"/>
    </source>
</evidence>
<accession>A0A9D7SGH0</accession>
<dbReference type="PANTHER" id="PTHR30627:SF1">
    <property type="entry name" value="PEPTIDOGLYCAN D,D-TRANSPEPTIDASE FTSI"/>
    <property type="match status" value="1"/>
</dbReference>
<name>A0A9D7SGH0_9BACT</name>
<protein>
    <recommendedName>
        <fullName evidence="10">PASTA domain-containing protein</fullName>
    </recommendedName>
</protein>
<evidence type="ECO:0000313" key="9">
    <source>
        <dbReference type="Proteomes" id="UP000886657"/>
    </source>
</evidence>
<dbReference type="Gene3D" id="1.10.150.770">
    <property type="match status" value="1"/>
</dbReference>
<dbReference type="InterPro" id="IPR005543">
    <property type="entry name" value="PASTA_dom"/>
</dbReference>
<dbReference type="GO" id="GO:0004180">
    <property type="term" value="F:carboxypeptidase activity"/>
    <property type="evidence" value="ECO:0007669"/>
    <property type="project" value="UniProtKB-KW"/>
</dbReference>
<gene>
    <name evidence="8" type="ORF">IPP58_07790</name>
</gene>
<evidence type="ECO:0000313" key="8">
    <source>
        <dbReference type="EMBL" id="MBK9796386.1"/>
    </source>
</evidence>
<dbReference type="CDD" id="cd06577">
    <property type="entry name" value="PASTA_pknB"/>
    <property type="match status" value="1"/>
</dbReference>
<dbReference type="GO" id="GO:0005886">
    <property type="term" value="C:plasma membrane"/>
    <property type="evidence" value="ECO:0007669"/>
    <property type="project" value="TreeGrafter"/>
</dbReference>
<evidence type="ECO:0008006" key="10">
    <source>
        <dbReference type="Google" id="ProtNLM"/>
    </source>
</evidence>
<dbReference type="InterPro" id="IPR036138">
    <property type="entry name" value="PBP_dimer_sf"/>
</dbReference>
<dbReference type="GO" id="GO:0071555">
    <property type="term" value="P:cell wall organization"/>
    <property type="evidence" value="ECO:0007669"/>
    <property type="project" value="TreeGrafter"/>
</dbReference>
<keyword evidence="2" id="KW-0121">Carboxypeptidase</keyword>
<evidence type="ECO:0000256" key="5">
    <source>
        <dbReference type="SAM" id="Phobius"/>
    </source>
</evidence>
<dbReference type="Gene3D" id="3.40.710.10">
    <property type="entry name" value="DD-peptidase/beta-lactamase superfamily"/>
    <property type="match status" value="1"/>
</dbReference>
<dbReference type="SUPFAM" id="SSF56601">
    <property type="entry name" value="beta-lactamase/transpeptidase-like"/>
    <property type="match status" value="1"/>
</dbReference>
<dbReference type="InterPro" id="IPR005311">
    <property type="entry name" value="PBP_dimer"/>
</dbReference>
<feature type="transmembrane region" description="Helical" evidence="5">
    <location>
        <begin position="31"/>
        <end position="49"/>
    </location>
</feature>
<feature type="domain" description="Penicillin-binding protein dimerisation" evidence="7">
    <location>
        <begin position="72"/>
        <end position="234"/>
    </location>
</feature>
<dbReference type="SUPFAM" id="SSF56519">
    <property type="entry name" value="Penicillin binding protein dimerisation domain"/>
    <property type="match status" value="1"/>
</dbReference>